<keyword evidence="4" id="KW-1185">Reference proteome</keyword>
<dbReference type="Pfam" id="PF14111">
    <property type="entry name" value="DUF4283"/>
    <property type="match status" value="1"/>
</dbReference>
<dbReference type="KEGG" id="rsz:108847174"/>
<dbReference type="PANTHER" id="PTHR31286:SF178">
    <property type="entry name" value="DUF4283 DOMAIN-CONTAINING PROTEIN"/>
    <property type="match status" value="1"/>
</dbReference>
<name>A0A6J0MTT2_RAPSA</name>
<evidence type="ECO:0000313" key="5">
    <source>
        <dbReference type="RefSeq" id="XP_018475867.1"/>
    </source>
</evidence>
<dbReference type="PANTHER" id="PTHR31286">
    <property type="entry name" value="GLYCINE-RICH CELL WALL STRUCTURAL PROTEIN 1.8-LIKE"/>
    <property type="match status" value="1"/>
</dbReference>
<feature type="region of interest" description="Disordered" evidence="1">
    <location>
        <begin position="333"/>
        <end position="365"/>
    </location>
</feature>
<dbReference type="InterPro" id="IPR040256">
    <property type="entry name" value="At4g02000-like"/>
</dbReference>
<gene>
    <name evidence="5" type="primary">LOC108847174</name>
</gene>
<evidence type="ECO:0000256" key="1">
    <source>
        <dbReference type="SAM" id="MobiDB-lite"/>
    </source>
</evidence>
<dbReference type="OrthoDB" id="1083658at2759"/>
<evidence type="ECO:0000259" key="3">
    <source>
        <dbReference type="Pfam" id="PF14392"/>
    </source>
</evidence>
<feature type="domain" description="DUF4283" evidence="2">
    <location>
        <begin position="34"/>
        <end position="94"/>
    </location>
</feature>
<evidence type="ECO:0000259" key="2">
    <source>
        <dbReference type="Pfam" id="PF14111"/>
    </source>
</evidence>
<dbReference type="Proteomes" id="UP000504610">
    <property type="component" value="Chromosome 1"/>
</dbReference>
<feature type="domain" description="Zinc knuckle CX2CX4HX4C" evidence="3">
    <location>
        <begin position="144"/>
        <end position="187"/>
    </location>
</feature>
<accession>A0A6J0MTT2</accession>
<dbReference type="GeneID" id="108847174"/>
<reference evidence="5" key="2">
    <citation type="submission" date="2025-08" db="UniProtKB">
        <authorList>
            <consortium name="RefSeq"/>
        </authorList>
    </citation>
    <scope>IDENTIFICATION</scope>
    <source>
        <tissue evidence="5">Leaf</tissue>
    </source>
</reference>
<dbReference type="InterPro" id="IPR025836">
    <property type="entry name" value="Zn_knuckle_CX2CX4HX4C"/>
</dbReference>
<dbReference type="Pfam" id="PF14392">
    <property type="entry name" value="zf-CCHC_4"/>
    <property type="match status" value="1"/>
</dbReference>
<reference evidence="4" key="1">
    <citation type="journal article" date="2019" name="Database">
        <title>The radish genome database (RadishGD): an integrated information resource for radish genomics.</title>
        <authorList>
            <person name="Yu H.J."/>
            <person name="Baek S."/>
            <person name="Lee Y.J."/>
            <person name="Cho A."/>
            <person name="Mun J.H."/>
        </authorList>
    </citation>
    <scope>NUCLEOTIDE SEQUENCE [LARGE SCALE GENOMIC DNA]</scope>
    <source>
        <strain evidence="4">cv. WK10039</strain>
    </source>
</reference>
<dbReference type="RefSeq" id="XP_018475867.1">
    <property type="nucleotide sequence ID" value="XM_018620365.1"/>
</dbReference>
<evidence type="ECO:0000313" key="4">
    <source>
        <dbReference type="Proteomes" id="UP000504610"/>
    </source>
</evidence>
<organism evidence="4 5">
    <name type="scientific">Raphanus sativus</name>
    <name type="common">Radish</name>
    <name type="synonym">Raphanus raphanistrum var. sativus</name>
    <dbReference type="NCBI Taxonomy" id="3726"/>
    <lineage>
        <taxon>Eukaryota</taxon>
        <taxon>Viridiplantae</taxon>
        <taxon>Streptophyta</taxon>
        <taxon>Embryophyta</taxon>
        <taxon>Tracheophyta</taxon>
        <taxon>Spermatophyta</taxon>
        <taxon>Magnoliopsida</taxon>
        <taxon>eudicotyledons</taxon>
        <taxon>Gunneridae</taxon>
        <taxon>Pentapetalae</taxon>
        <taxon>rosids</taxon>
        <taxon>malvids</taxon>
        <taxon>Brassicales</taxon>
        <taxon>Brassicaceae</taxon>
        <taxon>Brassiceae</taxon>
        <taxon>Raphanus</taxon>
    </lineage>
</organism>
<proteinExistence type="predicted"/>
<protein>
    <submittedName>
        <fullName evidence="5">Uncharacterized protein LOC108847174</fullName>
    </submittedName>
</protein>
<dbReference type="InterPro" id="IPR025558">
    <property type="entry name" value="DUF4283"/>
</dbReference>
<sequence>MYVAMDRALMALSLEDEEEEVPFTMQELTGFSSAEENALSIMGRALNHECQKMSSLILIMPRMWQKEGRVRGVALSQERFQFIFQHEYDLFNVRGKRISKIPVNYYIQSALTTLGEMIGAVKVVSFDRSKPITQDFNRVQVRFNVAKPLKMARVLNMGAGKSHTIHFDYEKLQKRCFTCKRLNHEESILPCLEEAQVGTDPLTGRPKISKEVLEEMRRFLISDMSEDLTIKIDKVKRSVREAESNPILRLESVPIITADLNKGKGSTFEYAQQRRQEMTLKEASTVLCLTVQRCLRLVLRNLVHPGQLARKRVNVRRRPPRAQRQRNQLALLTASGDQSSLRREGKQEVGSRKRKKTEEGAEVGSINKAQCLQVVPHEGSPSSQ</sequence>
<dbReference type="AlphaFoldDB" id="A0A6J0MTT2"/>
<feature type="compositionally biased region" description="Basic and acidic residues" evidence="1">
    <location>
        <begin position="340"/>
        <end position="359"/>
    </location>
</feature>